<dbReference type="InterPro" id="IPR039857">
    <property type="entry name" value="Ift122/121"/>
</dbReference>
<feature type="domain" description="IFT121/TULP4 N-terminal" evidence="14">
    <location>
        <begin position="3"/>
        <end position="346"/>
    </location>
</feature>
<dbReference type="InterPro" id="IPR001680">
    <property type="entry name" value="WD40_rpt"/>
</dbReference>
<feature type="compositionally biased region" description="Acidic residues" evidence="10">
    <location>
        <begin position="753"/>
        <end position="772"/>
    </location>
</feature>
<feature type="domain" description="IFT121-like TPR repeats" evidence="15">
    <location>
        <begin position="1267"/>
        <end position="1363"/>
    </location>
</feature>
<feature type="region of interest" description="Disordered" evidence="10">
    <location>
        <begin position="922"/>
        <end position="957"/>
    </location>
</feature>
<dbReference type="Pfam" id="PF23390">
    <property type="entry name" value="Beta-prop_WDR35_2nd"/>
    <property type="match status" value="1"/>
</dbReference>
<dbReference type="GO" id="GO:0097730">
    <property type="term" value="C:non-motile cilium"/>
    <property type="evidence" value="ECO:0007669"/>
    <property type="project" value="TreeGrafter"/>
</dbReference>
<gene>
    <name evidence="16" type="ORF">FNF31_04027</name>
</gene>
<dbReference type="InterPro" id="IPR036322">
    <property type="entry name" value="WD40_repeat_dom_sf"/>
</dbReference>
<dbReference type="PROSITE" id="PS50082">
    <property type="entry name" value="WD_REPEATS_2"/>
    <property type="match status" value="1"/>
</dbReference>
<dbReference type="InterPro" id="IPR015943">
    <property type="entry name" value="WD40/YVTN_repeat-like_dom_sf"/>
</dbReference>
<dbReference type="Pfam" id="PF24797">
    <property type="entry name" value="Beta-prop_WDR35_TULP_N"/>
    <property type="match status" value="1"/>
</dbReference>
<dbReference type="Pfam" id="PF23387">
    <property type="entry name" value="TPR_IFT80_172"/>
    <property type="match status" value="1"/>
</dbReference>
<evidence type="ECO:0000259" key="11">
    <source>
        <dbReference type="Pfam" id="PF23145"/>
    </source>
</evidence>
<protein>
    <submittedName>
        <fullName evidence="16">Uncharacterized protein</fullName>
    </submittedName>
</protein>
<feature type="region of interest" description="Disordered" evidence="10">
    <location>
        <begin position="752"/>
        <end position="812"/>
    </location>
</feature>
<dbReference type="Gene3D" id="2.130.10.10">
    <property type="entry name" value="YVTN repeat-like/Quinoprotein amine dehydrogenase"/>
    <property type="match status" value="1"/>
</dbReference>
<organism evidence="16 17">
    <name type="scientific">Cafeteria roenbergensis</name>
    <name type="common">Marine flagellate</name>
    <dbReference type="NCBI Taxonomy" id="33653"/>
    <lineage>
        <taxon>Eukaryota</taxon>
        <taxon>Sar</taxon>
        <taxon>Stramenopiles</taxon>
        <taxon>Bigyra</taxon>
        <taxon>Opalozoa</taxon>
        <taxon>Bicosoecida</taxon>
        <taxon>Cafeteriaceae</taxon>
        <taxon>Cafeteria</taxon>
    </lineage>
</organism>
<dbReference type="InterPro" id="IPR057979">
    <property type="entry name" value="TPR_IFT121"/>
</dbReference>
<feature type="domain" description="IFT121-like zinc finger" evidence="11">
    <location>
        <begin position="1399"/>
        <end position="1440"/>
    </location>
</feature>
<evidence type="ECO:0000313" key="16">
    <source>
        <dbReference type="EMBL" id="KAA0160955.1"/>
    </source>
</evidence>
<evidence type="ECO:0000256" key="2">
    <source>
        <dbReference type="ARBA" id="ARBA00022490"/>
    </source>
</evidence>
<dbReference type="PANTHER" id="PTHR12764">
    <property type="entry name" value="WD REPEAT DOMAIN-RELATED"/>
    <property type="match status" value="1"/>
</dbReference>
<feature type="repeat" description="WD" evidence="9">
    <location>
        <begin position="70"/>
        <end position="101"/>
    </location>
</feature>
<dbReference type="InterPro" id="IPR056159">
    <property type="entry name" value="Beta-prop_IFT121_TULP_N"/>
</dbReference>
<evidence type="ECO:0000259" key="14">
    <source>
        <dbReference type="Pfam" id="PF24797"/>
    </source>
</evidence>
<keyword evidence="5" id="KW-0970">Cilium biogenesis/degradation</keyword>
<dbReference type="Proteomes" id="UP000325113">
    <property type="component" value="Unassembled WGS sequence"/>
</dbReference>
<keyword evidence="3 9" id="KW-0853">WD repeat</keyword>
<dbReference type="Pfam" id="PF25768">
    <property type="entry name" value="TPR_IFT121"/>
    <property type="match status" value="1"/>
</dbReference>
<evidence type="ECO:0000256" key="10">
    <source>
        <dbReference type="SAM" id="MobiDB-lite"/>
    </source>
</evidence>
<dbReference type="InterPro" id="IPR056170">
    <property type="entry name" value="Znf_IFT121-like"/>
</dbReference>
<dbReference type="PANTHER" id="PTHR12764:SF5">
    <property type="entry name" value="LD29485P"/>
    <property type="match status" value="1"/>
</dbReference>
<evidence type="ECO:0000256" key="4">
    <source>
        <dbReference type="ARBA" id="ARBA00022737"/>
    </source>
</evidence>
<evidence type="ECO:0000259" key="15">
    <source>
        <dbReference type="Pfam" id="PF25768"/>
    </source>
</evidence>
<dbReference type="EMBL" id="VLTM01000039">
    <property type="protein sequence ID" value="KAA0160955.1"/>
    <property type="molecule type" value="Genomic_DNA"/>
</dbReference>
<dbReference type="SUPFAM" id="SSF50978">
    <property type="entry name" value="WD40 repeat-like"/>
    <property type="match status" value="2"/>
</dbReference>
<dbReference type="Gene3D" id="1.25.40.470">
    <property type="match status" value="1"/>
</dbReference>
<dbReference type="GO" id="GO:0035721">
    <property type="term" value="P:intraciliary retrograde transport"/>
    <property type="evidence" value="ECO:0007669"/>
    <property type="project" value="TreeGrafter"/>
</dbReference>
<keyword evidence="8" id="KW-0966">Cell projection</keyword>
<dbReference type="InterPro" id="IPR056158">
    <property type="entry name" value="Beta-prop_IFT121_2nd"/>
</dbReference>
<evidence type="ECO:0000256" key="7">
    <source>
        <dbReference type="ARBA" id="ARBA00023212"/>
    </source>
</evidence>
<proteinExistence type="predicted"/>
<evidence type="ECO:0000256" key="6">
    <source>
        <dbReference type="ARBA" id="ARBA00023069"/>
    </source>
</evidence>
<dbReference type="GO" id="GO:0030991">
    <property type="term" value="C:intraciliary transport particle A"/>
    <property type="evidence" value="ECO:0007669"/>
    <property type="project" value="TreeGrafter"/>
</dbReference>
<evidence type="ECO:0000313" key="17">
    <source>
        <dbReference type="Proteomes" id="UP000325113"/>
    </source>
</evidence>
<comment type="subcellular location">
    <subcellularLocation>
        <location evidence="1">Cytoplasm</location>
        <location evidence="1">Cytoskeleton</location>
        <location evidence="1">Cilium basal body</location>
    </subcellularLocation>
</comment>
<dbReference type="SMART" id="SM00320">
    <property type="entry name" value="WD40"/>
    <property type="match status" value="5"/>
</dbReference>
<feature type="domain" description="IFT80/172/WDR35 TPR" evidence="12">
    <location>
        <begin position="829"/>
        <end position="917"/>
    </location>
</feature>
<sequence>MSMFAYLSKKIAIPNKVQLQSISWSSKDGYIACGGDDGLLKVLRLETKPGDKPGARGIAAPSSLSMNQPLEGHDRAVINIAWNPMGHKLTTSDENGLIIVWMLHKGLWFEEMINNRNKSVVRDLQWTADGKLICIAYADGAVIIGSATGSREWGKTLPHRLERVQWSPDARFLVFATAEGTLETFNGHGDPLGPVLLQPEDAPVGSGAEAAAAAGGGGGVRICALDWYDGTGGFEDPSLPTLAIAFENGRLQLMRGHDDAAPLLVDTGMTLTTAKWNPQGTVLAVAGANTSGAGSGTPYVQFYDSRGRHLRNLKLPGRGVRSLTWEGTGLRLAMAVDCFIFFANVRPPYKWAAMGGSIAGAAAASAGGGAGAVAAAATAAASAAASPLTVVYAFTRPDRADGGQALVFWNTATGERSVRLVPGVEAVRAAGDCALVVLRASDGDDAADTGGLTSGLGIAPRGAGRFAAYIFDSAGKPLFSRFLDTDPAFTAMTSQHAIIASDEQVFVWQYRSRVPKASAAGGAAGAAAGLRRVQGRERLFHIDDDLAVDGKRGSASAGAGGGASAAARTTADPITSVAASNRYLLVGRASGAVLRFTLPHLVNDARYMLRGRPARMALNCDSTVFSVVDWRATLSFFDMQARDRDAATGREIEGKQLEQDRKDTWAVKWAVDSPTVCAAMEKTKLVVLEGFGAQEPKPQVSSGYLAYVDTTSVQCVMMDEVVAARDEPPASAVVEFETEALKRVRRLIAGQAADEEEGGADAAAGDDGDDDSPSAAAKASAGGAAAGGGSGGSGGGSGGGGSGGDGSGSEPSGLEAAVAYVKERSHPRLWRLIADAAMQRLDFVTAERALAACSDYAGIQMVKRLRRLPDPDKQRAEVAAFFRRFGDAESIYLESDRPDLAVELRAQLGDWHRVLWLLDQEDPTAPEDGGGAGRAPGGTEDLAAREGSPAVPRGAARGMSGADAQAARAHLHLGEALAEVHEWAAAVPHFSLARAHDRLAECLFRVEDFDGLVRLAAGLPPGAPLLADLADKLQAAGITRHAADAWVKAGDPKAAIDCCVLQNEWSRAVELADEHGYPQIEALFGSYADHLLASGDAIAAVELYRKAKREPEAAKLLARLGEEALGLADLEEEGMAASPAAKAVAGAVTAGAAGAASGATTMRPAAAGARAGGPLVALSASADPGRAKRLFVLAALEVERFRQRTLDLKTMSAATLTGAGGKTSAAGSAATAATLNTLLAQDTAAATATRAGGGTTRESKRVARTLDQAWRAAEAVHFFMLAQEQLYSGRAAEAMQSALRTTLFEDVLPARATHSLLALAALSAGYRGVASRAFVRLESLPEEEASDADRSAMRDLAYTVFSEGGASDPSTAPVPCGSCGASLSPWDPLCMACGTSFDSCVATGEPLRSQPYYRCGTCRHKMLLDVAAGRTSCALCHAVVSDEQIQQRRRHASSAAAAGVAARLTSGHGGHVDDDDDLTL</sequence>
<feature type="domain" description="IFT121 second beta-propeller" evidence="13">
    <location>
        <begin position="389"/>
        <end position="737"/>
    </location>
</feature>
<evidence type="ECO:0000256" key="1">
    <source>
        <dbReference type="ARBA" id="ARBA00004120"/>
    </source>
</evidence>
<feature type="compositionally biased region" description="Low complexity" evidence="10">
    <location>
        <begin position="773"/>
        <end position="783"/>
    </location>
</feature>
<dbReference type="InterPro" id="IPR057361">
    <property type="entry name" value="TPR_WDR35"/>
</dbReference>
<evidence type="ECO:0000256" key="9">
    <source>
        <dbReference type="PROSITE-ProRule" id="PRU00221"/>
    </source>
</evidence>
<dbReference type="GO" id="GO:0061512">
    <property type="term" value="P:protein localization to cilium"/>
    <property type="evidence" value="ECO:0007669"/>
    <property type="project" value="TreeGrafter"/>
</dbReference>
<keyword evidence="6" id="KW-0969">Cilium</keyword>
<evidence type="ECO:0000256" key="5">
    <source>
        <dbReference type="ARBA" id="ARBA00022794"/>
    </source>
</evidence>
<name>A0A5A8D6U1_CAFRO</name>
<keyword evidence="7" id="KW-0206">Cytoskeleton</keyword>
<dbReference type="InterPro" id="IPR056157">
    <property type="entry name" value="TPR_IFT80_172_dom"/>
</dbReference>
<comment type="caution">
    <text evidence="16">The sequence shown here is derived from an EMBL/GenBank/DDBJ whole genome shotgun (WGS) entry which is preliminary data.</text>
</comment>
<dbReference type="GO" id="GO:1905515">
    <property type="term" value="P:non-motile cilium assembly"/>
    <property type="evidence" value="ECO:0007669"/>
    <property type="project" value="TreeGrafter"/>
</dbReference>
<evidence type="ECO:0000256" key="8">
    <source>
        <dbReference type="ARBA" id="ARBA00023273"/>
    </source>
</evidence>
<dbReference type="Pfam" id="PF23145">
    <property type="entry name" value="Zf_2nd_IFT121"/>
    <property type="match status" value="1"/>
</dbReference>
<reference evidence="16 17" key="1">
    <citation type="submission" date="2019-07" db="EMBL/GenBank/DDBJ databases">
        <title>Genomes of Cafeteria roenbergensis.</title>
        <authorList>
            <person name="Fischer M.G."/>
            <person name="Hackl T."/>
            <person name="Roman M."/>
        </authorList>
    </citation>
    <scope>NUCLEOTIDE SEQUENCE [LARGE SCALE GENOMIC DNA]</scope>
    <source>
        <strain evidence="16 17">Cflag</strain>
    </source>
</reference>
<evidence type="ECO:0000259" key="12">
    <source>
        <dbReference type="Pfam" id="PF23387"/>
    </source>
</evidence>
<evidence type="ECO:0000259" key="13">
    <source>
        <dbReference type="Pfam" id="PF23390"/>
    </source>
</evidence>
<feature type="compositionally biased region" description="Gly residues" evidence="10">
    <location>
        <begin position="784"/>
        <end position="807"/>
    </location>
</feature>
<accession>A0A5A8D6U1</accession>
<evidence type="ECO:0000256" key="3">
    <source>
        <dbReference type="ARBA" id="ARBA00022574"/>
    </source>
</evidence>
<dbReference type="Pfam" id="PF25170">
    <property type="entry name" value="TPR_WDR35"/>
    <property type="match status" value="1"/>
</dbReference>
<keyword evidence="4" id="KW-0677">Repeat</keyword>
<dbReference type="PROSITE" id="PS50294">
    <property type="entry name" value="WD_REPEATS_REGION"/>
    <property type="match status" value="1"/>
</dbReference>
<keyword evidence="2" id="KW-0963">Cytoplasm</keyword>